<proteinExistence type="inferred from homology"/>
<dbReference type="STRING" id="1603606.DSOUD_1192"/>
<keyword evidence="6" id="KW-0472">Membrane</keyword>
<evidence type="ECO:0000256" key="1">
    <source>
        <dbReference type="ARBA" id="ARBA00004442"/>
    </source>
</evidence>
<dbReference type="GO" id="GO:0097347">
    <property type="term" value="C:TAM protein secretion complex"/>
    <property type="evidence" value="ECO:0007669"/>
    <property type="project" value="TreeGrafter"/>
</dbReference>
<evidence type="ECO:0000256" key="4">
    <source>
        <dbReference type="ARBA" id="ARBA00022692"/>
    </source>
</evidence>
<keyword evidence="4" id="KW-0812">Transmembrane</keyword>
<evidence type="ECO:0000259" key="10">
    <source>
        <dbReference type="Pfam" id="PF01103"/>
    </source>
</evidence>
<dbReference type="AlphaFoldDB" id="A0A0M3QFF4"/>
<keyword evidence="5" id="KW-0732">Signal</keyword>
<dbReference type="InterPro" id="IPR039910">
    <property type="entry name" value="D15-like"/>
</dbReference>
<evidence type="ECO:0000256" key="8">
    <source>
        <dbReference type="ARBA" id="ARBA00033063"/>
    </source>
</evidence>
<feature type="domain" description="TamA POTRA" evidence="11">
    <location>
        <begin position="45"/>
        <end position="125"/>
    </location>
</feature>
<dbReference type="EMBL" id="CP010802">
    <property type="protein sequence ID" value="ALC15973.1"/>
    <property type="molecule type" value="Genomic_DNA"/>
</dbReference>
<dbReference type="Gene3D" id="3.10.20.310">
    <property type="entry name" value="membrane protein fhac"/>
    <property type="match status" value="3"/>
</dbReference>
<dbReference type="PANTHER" id="PTHR12815">
    <property type="entry name" value="SORTING AND ASSEMBLY MACHINERY SAMM50 PROTEIN FAMILY MEMBER"/>
    <property type="match status" value="1"/>
</dbReference>
<evidence type="ECO:0000313" key="12">
    <source>
        <dbReference type="EMBL" id="ALC15973.1"/>
    </source>
</evidence>
<dbReference type="GO" id="GO:0009306">
    <property type="term" value="P:protein secretion"/>
    <property type="evidence" value="ECO:0007669"/>
    <property type="project" value="TreeGrafter"/>
</dbReference>
<dbReference type="InterPro" id="IPR035243">
    <property type="entry name" value="TamA_POTRA_Dom_1"/>
</dbReference>
<gene>
    <name evidence="12" type="ORF">DSOUD_1192</name>
</gene>
<dbReference type="KEGG" id="des:DSOUD_1192"/>
<evidence type="ECO:0000256" key="6">
    <source>
        <dbReference type="ARBA" id="ARBA00023136"/>
    </source>
</evidence>
<protein>
    <recommendedName>
        <fullName evidence="3">Translocation and assembly module subunit TamA</fullName>
    </recommendedName>
    <alternativeName>
        <fullName evidence="8">Autotransporter assembly factor TamA</fullName>
    </alternativeName>
</protein>
<feature type="domain" description="Bacterial surface antigen (D15)" evidence="10">
    <location>
        <begin position="316"/>
        <end position="599"/>
    </location>
</feature>
<keyword evidence="13" id="KW-1185">Reference proteome</keyword>
<dbReference type="Pfam" id="PF01103">
    <property type="entry name" value="Omp85"/>
    <property type="match status" value="1"/>
</dbReference>
<sequence length="602" mass="67226">MKYPFPHMQSFLRSSIGNFWNRLGLLTALLLLLLAATTLAADPLEIAVTGVEEAALDNVRAALVLPPDLVRDGRVEPLWLERFVRQVPERVRRALEPYGFYEAEVSTDLQVRGENDYLLTVAVVPGEPVRLTTVRVRLSGPGENEPRLQSLVGDFPLLPGEVLRQDLYDRARGTLKARALDLGYLDADFAVHRILLNRQERRAEIDLELATGERYLFGEVLMHGAPDYPERFLRRYIAFAEGDVFSYPRLGQTQLNFLDSDRFREVIITPRLDLTRDLRVPINLKLVSSPRRRLRPGIGYGTDTGARMSVNYRDLNVLRRGHEFSADLGISEHRQSLTSSYILPGLKNMDSQTALRAGFERESISTFETRSLFAEIERLHGFGRGRIGSVYLRLLQEDYIVGLQDSRSRLILPGLRFSHRSYADPIRPKRGFRYSLEGRGTHQSLGSDTGLLQFLAGGNAVVPLPWQLKLLLRTQGGTTLKNEPLSEVPASLRFFAGGDQSVRGYGYQTVGPRDASGKVIGGEHLAVGSVELEVPIGENWGVAAFFDLGSAFNSVTEIDWARGAGLGVRRYTMVGPVKIDIARQIGVADPSYRVHVSVGFGW</sequence>
<name>A0A0M3QFF4_9BACT</name>
<dbReference type="Proteomes" id="UP000057158">
    <property type="component" value="Chromosome"/>
</dbReference>
<dbReference type="InterPro" id="IPR000184">
    <property type="entry name" value="Bac_surfAg_D15"/>
</dbReference>
<dbReference type="Pfam" id="PF17243">
    <property type="entry name" value="POTRA_TamA_1"/>
    <property type="match status" value="1"/>
</dbReference>
<dbReference type="PANTHER" id="PTHR12815:SF47">
    <property type="entry name" value="TRANSLOCATION AND ASSEMBLY MODULE SUBUNIT TAMA"/>
    <property type="match status" value="1"/>
</dbReference>
<evidence type="ECO:0000256" key="2">
    <source>
        <dbReference type="ARBA" id="ARBA00010248"/>
    </source>
</evidence>
<keyword evidence="7" id="KW-0998">Cell outer membrane</keyword>
<dbReference type="PATRIC" id="fig|1603606.3.peg.1304"/>
<dbReference type="Gene3D" id="2.40.160.50">
    <property type="entry name" value="membrane protein fhac: a member of the omp85/tpsb transporter family"/>
    <property type="match status" value="1"/>
</dbReference>
<evidence type="ECO:0000259" key="11">
    <source>
        <dbReference type="Pfam" id="PF17243"/>
    </source>
</evidence>
<comment type="subcellular location">
    <subcellularLocation>
        <location evidence="1">Cell outer membrane</location>
    </subcellularLocation>
</comment>
<dbReference type="GO" id="GO:0009279">
    <property type="term" value="C:cell outer membrane"/>
    <property type="evidence" value="ECO:0007669"/>
    <property type="project" value="UniProtKB-SubCell"/>
</dbReference>
<organism evidence="12 13">
    <name type="scientific">Desulfuromonas soudanensis</name>
    <dbReference type="NCBI Taxonomy" id="1603606"/>
    <lineage>
        <taxon>Bacteria</taxon>
        <taxon>Pseudomonadati</taxon>
        <taxon>Thermodesulfobacteriota</taxon>
        <taxon>Desulfuromonadia</taxon>
        <taxon>Desulfuromonadales</taxon>
        <taxon>Desulfuromonadaceae</taxon>
        <taxon>Desulfuromonas</taxon>
    </lineage>
</organism>
<accession>A0A0M3QFF4</accession>
<evidence type="ECO:0000256" key="9">
    <source>
        <dbReference type="ARBA" id="ARBA00093548"/>
    </source>
</evidence>
<evidence type="ECO:0000256" key="3">
    <source>
        <dbReference type="ARBA" id="ARBA00015419"/>
    </source>
</evidence>
<evidence type="ECO:0000256" key="7">
    <source>
        <dbReference type="ARBA" id="ARBA00023237"/>
    </source>
</evidence>
<evidence type="ECO:0000256" key="5">
    <source>
        <dbReference type="ARBA" id="ARBA00022729"/>
    </source>
</evidence>
<evidence type="ECO:0000313" key="13">
    <source>
        <dbReference type="Proteomes" id="UP000057158"/>
    </source>
</evidence>
<comment type="subunit">
    <text evidence="9">Interacts with TamB to form the translocation and assembly module (TAM).</text>
</comment>
<dbReference type="RefSeq" id="WP_053550127.1">
    <property type="nucleotide sequence ID" value="NZ_CP010802.1"/>
</dbReference>
<comment type="similarity">
    <text evidence="2">Belongs to the TamA family.</text>
</comment>
<reference evidence="12 13" key="1">
    <citation type="submission" date="2015-07" db="EMBL/GenBank/DDBJ databases">
        <title>Isolation and Genomic Characterization of a Novel Halophilic Metal-Reducing Deltaproteobacterium from the Deep Subsurface.</title>
        <authorList>
            <person name="Badalamenti J.P."/>
            <person name="Summers Z.M."/>
            <person name="Gralnick J.A."/>
            <person name="Bond D.R."/>
        </authorList>
    </citation>
    <scope>NUCLEOTIDE SEQUENCE [LARGE SCALE GENOMIC DNA]</scope>
    <source>
        <strain evidence="12 13">WTL</strain>
    </source>
</reference>